<feature type="region of interest" description="Disordered" evidence="1">
    <location>
        <begin position="1"/>
        <end position="21"/>
    </location>
</feature>
<dbReference type="VEuPathDB" id="VectorBase:ACON2_036014"/>
<dbReference type="AlphaFoldDB" id="A0A8W7Q0L5"/>
<organism evidence="2">
    <name type="scientific">Anopheles coluzzii</name>
    <name type="common">African malaria mosquito</name>
    <dbReference type="NCBI Taxonomy" id="1518534"/>
    <lineage>
        <taxon>Eukaryota</taxon>
        <taxon>Metazoa</taxon>
        <taxon>Ecdysozoa</taxon>
        <taxon>Arthropoda</taxon>
        <taxon>Hexapoda</taxon>
        <taxon>Insecta</taxon>
        <taxon>Pterygota</taxon>
        <taxon>Neoptera</taxon>
        <taxon>Endopterygota</taxon>
        <taxon>Diptera</taxon>
        <taxon>Nematocera</taxon>
        <taxon>Culicoidea</taxon>
        <taxon>Culicidae</taxon>
        <taxon>Anophelinae</taxon>
        <taxon>Anopheles</taxon>
    </lineage>
</organism>
<protein>
    <submittedName>
        <fullName evidence="2">Uncharacterized protein</fullName>
    </submittedName>
</protein>
<dbReference type="EnsemblMetazoa" id="ACOM040940-RA">
    <property type="protein sequence ID" value="ACOM040940-PA.1"/>
    <property type="gene ID" value="ACOM040940"/>
</dbReference>
<evidence type="ECO:0000256" key="1">
    <source>
        <dbReference type="SAM" id="MobiDB-lite"/>
    </source>
</evidence>
<evidence type="ECO:0000313" key="2">
    <source>
        <dbReference type="EnsemblMetazoa" id="ACOM040940-PA.1"/>
    </source>
</evidence>
<accession>A0A8W7Q0L5</accession>
<proteinExistence type="predicted"/>
<reference evidence="2" key="1">
    <citation type="submission" date="2022-08" db="UniProtKB">
        <authorList>
            <consortium name="EnsemblMetazoa"/>
        </authorList>
    </citation>
    <scope>IDENTIFICATION</scope>
</reference>
<sequence>MPPSIGTKAGPQQSGIEHSAGDMATLNAHKLTLILRDLKGRRLGHCGVTVQQDPRFRDDDHLVPITVADNRDGTCGLFVSSCPGVMHLMVFVDGNLLEVCMIRLCS</sequence>
<name>A0A8W7Q0L5_ANOCL</name>
<dbReference type="Proteomes" id="UP000075882">
    <property type="component" value="Unassembled WGS sequence"/>
</dbReference>